<proteinExistence type="predicted"/>
<keyword evidence="3" id="KW-1185">Reference proteome</keyword>
<dbReference type="AlphaFoldDB" id="A0AAV8VB12"/>
<reference evidence="2 3" key="1">
    <citation type="journal article" date="2023" name="Insect Mol. Biol.">
        <title>Genome sequencing provides insights into the evolution of gene families encoding plant cell wall-degrading enzymes in longhorned beetles.</title>
        <authorList>
            <person name="Shin N.R."/>
            <person name="Okamura Y."/>
            <person name="Kirsch R."/>
            <person name="Pauchet Y."/>
        </authorList>
    </citation>
    <scope>NUCLEOTIDE SEQUENCE [LARGE SCALE GENOMIC DNA]</scope>
    <source>
        <strain evidence="2">EAD_L_NR</strain>
    </source>
</reference>
<feature type="compositionally biased region" description="Basic residues" evidence="1">
    <location>
        <begin position="23"/>
        <end position="34"/>
    </location>
</feature>
<comment type="caution">
    <text evidence="2">The sequence shown here is derived from an EMBL/GenBank/DDBJ whole genome shotgun (WGS) entry which is preliminary data.</text>
</comment>
<name>A0AAV8VB12_9CUCU</name>
<evidence type="ECO:0000313" key="3">
    <source>
        <dbReference type="Proteomes" id="UP001159042"/>
    </source>
</evidence>
<feature type="region of interest" description="Disordered" evidence="1">
    <location>
        <begin position="1"/>
        <end position="35"/>
    </location>
</feature>
<gene>
    <name evidence="2" type="ORF">NQ315_017009</name>
</gene>
<sequence length="67" mass="8087">MSFARGSEAAVREQAPTEAGNGQKRHRHRRPRRDTRKELMQHLEEIFFEFRKLTLIFLLMFLFINKV</sequence>
<evidence type="ECO:0000313" key="2">
    <source>
        <dbReference type="EMBL" id="KAJ8911314.1"/>
    </source>
</evidence>
<evidence type="ECO:0000256" key="1">
    <source>
        <dbReference type="SAM" id="MobiDB-lite"/>
    </source>
</evidence>
<dbReference type="EMBL" id="JANEYG010000201">
    <property type="protein sequence ID" value="KAJ8911314.1"/>
    <property type="molecule type" value="Genomic_DNA"/>
</dbReference>
<organism evidence="2 3">
    <name type="scientific">Exocentrus adspersus</name>
    <dbReference type="NCBI Taxonomy" id="1586481"/>
    <lineage>
        <taxon>Eukaryota</taxon>
        <taxon>Metazoa</taxon>
        <taxon>Ecdysozoa</taxon>
        <taxon>Arthropoda</taxon>
        <taxon>Hexapoda</taxon>
        <taxon>Insecta</taxon>
        <taxon>Pterygota</taxon>
        <taxon>Neoptera</taxon>
        <taxon>Endopterygota</taxon>
        <taxon>Coleoptera</taxon>
        <taxon>Polyphaga</taxon>
        <taxon>Cucujiformia</taxon>
        <taxon>Chrysomeloidea</taxon>
        <taxon>Cerambycidae</taxon>
        <taxon>Lamiinae</taxon>
        <taxon>Acanthocinini</taxon>
        <taxon>Exocentrus</taxon>
    </lineage>
</organism>
<protein>
    <submittedName>
        <fullName evidence="2">Uncharacterized protein</fullName>
    </submittedName>
</protein>
<accession>A0AAV8VB12</accession>
<dbReference type="Proteomes" id="UP001159042">
    <property type="component" value="Unassembled WGS sequence"/>
</dbReference>